<proteinExistence type="inferred from homology"/>
<keyword evidence="6" id="KW-0408">Iron</keyword>
<dbReference type="GO" id="GO:0006707">
    <property type="term" value="P:cholesterol catabolic process"/>
    <property type="evidence" value="ECO:0007669"/>
    <property type="project" value="TreeGrafter"/>
</dbReference>
<dbReference type="GO" id="GO:0036199">
    <property type="term" value="F:cholest-4-en-3-one 26-monooxygenase activity"/>
    <property type="evidence" value="ECO:0007669"/>
    <property type="project" value="TreeGrafter"/>
</dbReference>
<evidence type="ECO:0000256" key="6">
    <source>
        <dbReference type="ARBA" id="ARBA00023004"/>
    </source>
</evidence>
<evidence type="ECO:0000256" key="3">
    <source>
        <dbReference type="ARBA" id="ARBA00022617"/>
    </source>
</evidence>
<dbReference type="STRING" id="499555.BJL86_0735"/>
<dbReference type="PANTHER" id="PTHR46696:SF4">
    <property type="entry name" value="BIOTIN BIOSYNTHESIS CYTOCHROME P450"/>
    <property type="match status" value="1"/>
</dbReference>
<dbReference type="KEGG" id="dtm:BJL86_0735"/>
<dbReference type="AlphaFoldDB" id="A0A173LJT9"/>
<dbReference type="OrthoDB" id="5241086at2"/>
<evidence type="ECO:0000256" key="4">
    <source>
        <dbReference type="ARBA" id="ARBA00022723"/>
    </source>
</evidence>
<comment type="cofactor">
    <cofactor evidence="1">
        <name>heme</name>
        <dbReference type="ChEBI" id="CHEBI:30413"/>
    </cofactor>
</comment>
<reference evidence="8 9" key="1">
    <citation type="submission" date="2016-06" db="EMBL/GenBank/DDBJ databases">
        <title>Complete genome sequence of a saline-alkali tolerant type strain Dietzia timorensis ID05-A0528T.</title>
        <authorList>
            <person name="Wu X."/>
        </authorList>
    </citation>
    <scope>NUCLEOTIDE SEQUENCE [LARGE SCALE GENOMIC DNA]</scope>
    <source>
        <strain evidence="8 9">ID05-A0528</strain>
    </source>
</reference>
<keyword evidence="9" id="KW-1185">Reference proteome</keyword>
<evidence type="ECO:0000256" key="2">
    <source>
        <dbReference type="ARBA" id="ARBA00010617"/>
    </source>
</evidence>
<evidence type="ECO:0000256" key="1">
    <source>
        <dbReference type="ARBA" id="ARBA00001971"/>
    </source>
</evidence>
<dbReference type="GO" id="GO:0020037">
    <property type="term" value="F:heme binding"/>
    <property type="evidence" value="ECO:0007669"/>
    <property type="project" value="InterPro"/>
</dbReference>
<keyword evidence="3" id="KW-0349">Heme</keyword>
<keyword evidence="4" id="KW-0479">Metal-binding</keyword>
<keyword evidence="7 8" id="KW-0503">Monooxygenase</keyword>
<evidence type="ECO:0000313" key="9">
    <source>
        <dbReference type="Proteomes" id="UP000186104"/>
    </source>
</evidence>
<organism evidence="8 9">
    <name type="scientific">Dietzia timorensis</name>
    <dbReference type="NCBI Taxonomy" id="499555"/>
    <lineage>
        <taxon>Bacteria</taxon>
        <taxon>Bacillati</taxon>
        <taxon>Actinomycetota</taxon>
        <taxon>Actinomycetes</taxon>
        <taxon>Mycobacteriales</taxon>
        <taxon>Dietziaceae</taxon>
        <taxon>Dietzia</taxon>
    </lineage>
</organism>
<dbReference type="EMBL" id="CP015961">
    <property type="protein sequence ID" value="ANI91537.1"/>
    <property type="molecule type" value="Genomic_DNA"/>
</dbReference>
<accession>A0A173LJT9</accession>
<dbReference type="InterPro" id="IPR002397">
    <property type="entry name" value="Cyt_P450_B"/>
</dbReference>
<dbReference type="FunFam" id="1.10.630.10:FF:000018">
    <property type="entry name" value="Cytochrome P450 monooxygenase"/>
    <property type="match status" value="1"/>
</dbReference>
<evidence type="ECO:0000256" key="7">
    <source>
        <dbReference type="ARBA" id="ARBA00023033"/>
    </source>
</evidence>
<name>A0A173LJT9_9ACTN</name>
<dbReference type="Gene3D" id="1.10.630.10">
    <property type="entry name" value="Cytochrome P450"/>
    <property type="match status" value="1"/>
</dbReference>
<dbReference type="PRINTS" id="PR00359">
    <property type="entry name" value="BP450"/>
</dbReference>
<dbReference type="Proteomes" id="UP000186104">
    <property type="component" value="Chromosome"/>
</dbReference>
<protein>
    <submittedName>
        <fullName evidence="8">Steroid C26-monooxygenase</fullName>
    </submittedName>
</protein>
<dbReference type="PANTHER" id="PTHR46696">
    <property type="entry name" value="P450, PUTATIVE (EUROFUNG)-RELATED"/>
    <property type="match status" value="1"/>
</dbReference>
<dbReference type="InterPro" id="IPR036396">
    <property type="entry name" value="Cyt_P450_sf"/>
</dbReference>
<dbReference type="CDD" id="cd11033">
    <property type="entry name" value="CYP142-like"/>
    <property type="match status" value="1"/>
</dbReference>
<comment type="similarity">
    <text evidence="2">Belongs to the cytochrome P450 family.</text>
</comment>
<evidence type="ECO:0000256" key="5">
    <source>
        <dbReference type="ARBA" id="ARBA00023002"/>
    </source>
</evidence>
<dbReference type="RefSeq" id="WP_067472641.1">
    <property type="nucleotide sequence ID" value="NZ_CP015961.1"/>
</dbReference>
<dbReference type="Pfam" id="PF00067">
    <property type="entry name" value="p450"/>
    <property type="match status" value="1"/>
</dbReference>
<evidence type="ECO:0000313" key="8">
    <source>
        <dbReference type="EMBL" id="ANI91537.1"/>
    </source>
</evidence>
<keyword evidence="5" id="KW-0560">Oxidoreductase</keyword>
<gene>
    <name evidence="8" type="ORF">BJL86_0735</name>
</gene>
<sequence length="420" mass="47293">MTNATTPELSIPAGFDFTSPELFAKRIPHPEWSELRKAEPIHWVEIEPGSDGFKDDGYWLASKHEDIKEISRLTNDYFITNQHTAIPRYAPGTEDDILEMIKLLIINQDGEDHKMRRRTISKGFTPRNIRSMREALEARAKDIVERAAAKGSGDFIVEVASELPLQTIAELLGIPQEDRFKVFEWSNNMAGYDDPDVAEASHIAAAQILEYAMEMAGKREAEPEDDLISKLVHADVDGGRLTPDEFGWFFILLTFAGNETTRNATTHGMIAFLDNPEQWELFKSERPETAYDEILRWATPVIQFQRTAVKEIEIGGKTIKPGERVVMAYGSANFDEDVFDDPFTFDITRENNPHVTFGGNGPHYCIGANLAKLQIELIFNAIANHLPDMASLGDHTRLRSGWLNGITEWPVNFCPAAKAN</sequence>
<dbReference type="InterPro" id="IPR001128">
    <property type="entry name" value="Cyt_P450"/>
</dbReference>
<dbReference type="GO" id="GO:0008395">
    <property type="term" value="F:steroid hydroxylase activity"/>
    <property type="evidence" value="ECO:0007669"/>
    <property type="project" value="TreeGrafter"/>
</dbReference>
<dbReference type="SUPFAM" id="SSF48264">
    <property type="entry name" value="Cytochrome P450"/>
    <property type="match status" value="1"/>
</dbReference>
<dbReference type="GO" id="GO:0005506">
    <property type="term" value="F:iron ion binding"/>
    <property type="evidence" value="ECO:0007669"/>
    <property type="project" value="InterPro"/>
</dbReference>